<dbReference type="GO" id="GO:0016787">
    <property type="term" value="F:hydrolase activity"/>
    <property type="evidence" value="ECO:0007669"/>
    <property type="project" value="UniProtKB-KW"/>
</dbReference>
<dbReference type="PANTHER" id="PTHR43751">
    <property type="entry name" value="SULFATASE"/>
    <property type="match status" value="1"/>
</dbReference>
<dbReference type="Gene3D" id="3.30.1120.10">
    <property type="match status" value="1"/>
</dbReference>
<dbReference type="SUPFAM" id="SSF53649">
    <property type="entry name" value="Alkaline phosphatase-like"/>
    <property type="match status" value="1"/>
</dbReference>
<dbReference type="InterPro" id="IPR052701">
    <property type="entry name" value="GAG_Ulvan_Degrading_Sulfatases"/>
</dbReference>
<dbReference type="RefSeq" id="WP_009859782.1">
    <property type="nucleotide sequence ID" value="NZ_KQ033912.1"/>
</dbReference>
<dbReference type="Gene3D" id="3.40.720.10">
    <property type="entry name" value="Alkaline Phosphatase, subunit A"/>
    <property type="match status" value="1"/>
</dbReference>
<dbReference type="GeneID" id="69983739"/>
<proteinExistence type="inferred from homology"/>
<comment type="PTM">
    <text evidence="3">The conversion to 3-oxoalanine (also known as C-formylglycine, FGly), of a serine or cysteine residue in prokaryotes and of a cysteine residue in eukaryotes, is critical for catalytic activity.</text>
</comment>
<dbReference type="AlphaFoldDB" id="A0A0F5JF30"/>
<evidence type="ECO:0000313" key="6">
    <source>
        <dbReference type="EMBL" id="KKB56451.1"/>
    </source>
</evidence>
<sequence length="516" mass="56574">MKSNVLIGLGLGAFLFSPSTSHAQKAKEAKTPNVIFIYADDLGYGDLECYGATRVQTPNVNKLADSGIRFTNTHATAATSTPSRYSLLTGEYAWRRPGTDIAAGNAGMIIRPERYTIADMFKNAGYTTAALGKWHLGLGDKTAEQDWNAPLPAALGDLGFDYSYIMAATADRVPCVFIENGKVANYDPSAPIEVSYQKPFEGEPLGKDHPELLYNLKHSHGHDMAIVNGIGRIGYMKGGGKALWKDENLADSITTHALDFIKANKDKPFFMYFATNDVHVPRFPHDRFRGKNPMGLRGDAIVQFDWSVGQILDELDRLGLRENTLIILSSDNGPVVDDGYADQAEELLGDHKPGGPLRGGKYSAFEAGTRIPAIASWPKEIKKGQVSDALMSQVDWFASLAALTGSVLPKGAAPDSYNYLGTLLGTDNADRPWVIEQASDHTLSVRTKDWKYIETSNGPKIVPWGPKIETGYSKTPQLYDMTQVGEQENLAEKRPEVVYQLQEILKGVRNNTVKPK</sequence>
<dbReference type="PANTHER" id="PTHR43751:SF6">
    <property type="entry name" value="N-ACETYLGALACTOSAMINE-6-O-SULFATASE"/>
    <property type="match status" value="1"/>
</dbReference>
<dbReference type="InterPro" id="IPR000917">
    <property type="entry name" value="Sulfatase_N"/>
</dbReference>
<dbReference type="InterPro" id="IPR017850">
    <property type="entry name" value="Alkaline_phosphatase_core_sf"/>
</dbReference>
<comment type="caution">
    <text evidence="6">The sequence shown here is derived from an EMBL/GenBank/DDBJ whole genome shotgun (WGS) entry which is preliminary data.</text>
</comment>
<dbReference type="PATRIC" id="fig|927665.4.peg.2496"/>
<evidence type="ECO:0000256" key="3">
    <source>
        <dbReference type="PIRSR" id="PIRSR600917-52"/>
    </source>
</evidence>
<dbReference type="CDD" id="cd16143">
    <property type="entry name" value="ARS_like"/>
    <property type="match status" value="1"/>
</dbReference>
<keyword evidence="2" id="KW-0378">Hydrolase</keyword>
<name>A0A0F5JF30_9BACT</name>
<evidence type="ECO:0000256" key="4">
    <source>
        <dbReference type="SAM" id="SignalP"/>
    </source>
</evidence>
<comment type="similarity">
    <text evidence="1">Belongs to the sulfatase family.</text>
</comment>
<evidence type="ECO:0000256" key="1">
    <source>
        <dbReference type="ARBA" id="ARBA00008779"/>
    </source>
</evidence>
<dbReference type="STRING" id="927665.HMPREF1535_02427"/>
<keyword evidence="4" id="KW-0732">Signal</keyword>
<gene>
    <name evidence="6" type="ORF">HMPREF1535_02427</name>
</gene>
<accession>A0A0F5JF30</accession>
<reference evidence="6 7" key="1">
    <citation type="submission" date="2013-04" db="EMBL/GenBank/DDBJ databases">
        <title>The Genome Sequence of Parabacteroides goldsteinii DSM 19448.</title>
        <authorList>
            <consortium name="The Broad Institute Genomics Platform"/>
            <person name="Earl A."/>
            <person name="Ward D."/>
            <person name="Feldgarden M."/>
            <person name="Gevers D."/>
            <person name="Martens E."/>
            <person name="Sakamoto M."/>
            <person name="Benno Y."/>
            <person name="Song Y."/>
            <person name="Liu C."/>
            <person name="Lee J."/>
            <person name="Bolanos M."/>
            <person name="Vaisanen M.L."/>
            <person name="Finegold S.M."/>
            <person name="Walker B."/>
            <person name="Young S."/>
            <person name="Zeng Q."/>
            <person name="Gargeya S."/>
            <person name="Fitzgerald M."/>
            <person name="Haas B."/>
            <person name="Abouelleil A."/>
            <person name="Allen A.W."/>
            <person name="Alvarado L."/>
            <person name="Arachchi H.M."/>
            <person name="Berlin A.M."/>
            <person name="Chapman S.B."/>
            <person name="Gainer-Dewar J."/>
            <person name="Goldberg J."/>
            <person name="Griggs A."/>
            <person name="Gujja S."/>
            <person name="Hansen M."/>
            <person name="Howarth C."/>
            <person name="Imamovic A."/>
            <person name="Ireland A."/>
            <person name="Larimer J."/>
            <person name="McCowan C."/>
            <person name="Murphy C."/>
            <person name="Pearson M."/>
            <person name="Poon T.W."/>
            <person name="Priest M."/>
            <person name="Roberts A."/>
            <person name="Saif S."/>
            <person name="Shea T."/>
            <person name="Sisk P."/>
            <person name="Sykes S."/>
            <person name="Wortman J."/>
            <person name="Nusbaum C."/>
            <person name="Birren B."/>
        </authorList>
    </citation>
    <scope>NUCLEOTIDE SEQUENCE [LARGE SCALE GENOMIC DNA]</scope>
    <source>
        <strain evidence="6 7">DSM 19448</strain>
    </source>
</reference>
<dbReference type="EMBL" id="AQHV01000011">
    <property type="protein sequence ID" value="KKB56451.1"/>
    <property type="molecule type" value="Genomic_DNA"/>
</dbReference>
<dbReference type="HOGENOM" id="CLU_006332_10_3_10"/>
<feature type="chain" id="PRO_5002489831" description="Sulfatase N-terminal domain-containing protein" evidence="4">
    <location>
        <begin position="24"/>
        <end position="516"/>
    </location>
</feature>
<dbReference type="PROSITE" id="PS00523">
    <property type="entry name" value="SULFATASE_1"/>
    <property type="match status" value="1"/>
</dbReference>
<feature type="domain" description="Sulfatase N-terminal" evidence="5">
    <location>
        <begin position="32"/>
        <end position="405"/>
    </location>
</feature>
<protein>
    <recommendedName>
        <fullName evidence="5">Sulfatase N-terminal domain-containing protein</fullName>
    </recommendedName>
</protein>
<evidence type="ECO:0000259" key="5">
    <source>
        <dbReference type="Pfam" id="PF00884"/>
    </source>
</evidence>
<evidence type="ECO:0000313" key="7">
    <source>
        <dbReference type="Proteomes" id="UP000033047"/>
    </source>
</evidence>
<organism evidence="6 7">
    <name type="scientific">Parabacteroides goldsteinii DSM 19448 = WAL 12034</name>
    <dbReference type="NCBI Taxonomy" id="927665"/>
    <lineage>
        <taxon>Bacteria</taxon>
        <taxon>Pseudomonadati</taxon>
        <taxon>Bacteroidota</taxon>
        <taxon>Bacteroidia</taxon>
        <taxon>Bacteroidales</taxon>
        <taxon>Tannerellaceae</taxon>
        <taxon>Parabacteroides</taxon>
    </lineage>
</organism>
<feature type="modified residue" description="3-oxoalanine (Ser)" evidence="3">
    <location>
        <position position="80"/>
    </location>
</feature>
<feature type="signal peptide" evidence="4">
    <location>
        <begin position="1"/>
        <end position="23"/>
    </location>
</feature>
<dbReference type="Pfam" id="PF00884">
    <property type="entry name" value="Sulfatase"/>
    <property type="match status" value="1"/>
</dbReference>
<dbReference type="InterPro" id="IPR024607">
    <property type="entry name" value="Sulfatase_CS"/>
</dbReference>
<dbReference type="Proteomes" id="UP000033047">
    <property type="component" value="Unassembled WGS sequence"/>
</dbReference>
<evidence type="ECO:0000256" key="2">
    <source>
        <dbReference type="ARBA" id="ARBA00022801"/>
    </source>
</evidence>